<accession>A0A0A9BPL0</accession>
<reference evidence="1" key="2">
    <citation type="journal article" date="2015" name="Data Brief">
        <title>Shoot transcriptome of the giant reed, Arundo donax.</title>
        <authorList>
            <person name="Barrero R.A."/>
            <person name="Guerrero F.D."/>
            <person name="Moolhuijzen P."/>
            <person name="Goolsby J.A."/>
            <person name="Tidwell J."/>
            <person name="Bellgard S.E."/>
            <person name="Bellgard M.I."/>
        </authorList>
    </citation>
    <scope>NUCLEOTIDE SEQUENCE</scope>
    <source>
        <tissue evidence="1">Shoot tissue taken approximately 20 cm above the soil surface</tissue>
    </source>
</reference>
<dbReference type="AlphaFoldDB" id="A0A0A9BPL0"/>
<dbReference type="EMBL" id="GBRH01231976">
    <property type="protein sequence ID" value="JAD65919.1"/>
    <property type="molecule type" value="Transcribed_RNA"/>
</dbReference>
<sequence>MNSASLRTFAPGSRSRSSYLRKSTLSGCATLARQ</sequence>
<reference evidence="1" key="1">
    <citation type="submission" date="2014-09" db="EMBL/GenBank/DDBJ databases">
        <authorList>
            <person name="Magalhaes I.L.F."/>
            <person name="Oliveira U."/>
            <person name="Santos F.R."/>
            <person name="Vidigal T.H.D.A."/>
            <person name="Brescovit A.D."/>
            <person name="Santos A.J."/>
        </authorList>
    </citation>
    <scope>NUCLEOTIDE SEQUENCE</scope>
    <source>
        <tissue evidence="1">Shoot tissue taken approximately 20 cm above the soil surface</tissue>
    </source>
</reference>
<organism evidence="1">
    <name type="scientific">Arundo donax</name>
    <name type="common">Giant reed</name>
    <name type="synonym">Donax arundinaceus</name>
    <dbReference type="NCBI Taxonomy" id="35708"/>
    <lineage>
        <taxon>Eukaryota</taxon>
        <taxon>Viridiplantae</taxon>
        <taxon>Streptophyta</taxon>
        <taxon>Embryophyta</taxon>
        <taxon>Tracheophyta</taxon>
        <taxon>Spermatophyta</taxon>
        <taxon>Magnoliopsida</taxon>
        <taxon>Liliopsida</taxon>
        <taxon>Poales</taxon>
        <taxon>Poaceae</taxon>
        <taxon>PACMAD clade</taxon>
        <taxon>Arundinoideae</taxon>
        <taxon>Arundineae</taxon>
        <taxon>Arundo</taxon>
    </lineage>
</organism>
<protein>
    <submittedName>
        <fullName evidence="1">Uncharacterized protein</fullName>
    </submittedName>
</protein>
<evidence type="ECO:0000313" key="1">
    <source>
        <dbReference type="EMBL" id="JAD65919.1"/>
    </source>
</evidence>
<proteinExistence type="predicted"/>
<name>A0A0A9BPL0_ARUDO</name>